<feature type="compositionally biased region" description="Low complexity" evidence="2">
    <location>
        <begin position="663"/>
        <end position="677"/>
    </location>
</feature>
<evidence type="ECO:0000256" key="2">
    <source>
        <dbReference type="SAM" id="MobiDB-lite"/>
    </source>
</evidence>
<feature type="region of interest" description="Disordered" evidence="2">
    <location>
        <begin position="1074"/>
        <end position="1184"/>
    </location>
</feature>
<gene>
    <name evidence="4" type="ORF">Tci_015001</name>
</gene>
<evidence type="ECO:0000259" key="3">
    <source>
        <dbReference type="PROSITE" id="PS50994"/>
    </source>
</evidence>
<dbReference type="InterPro" id="IPR003903">
    <property type="entry name" value="UIM_dom"/>
</dbReference>
<dbReference type="Gene3D" id="3.30.420.10">
    <property type="entry name" value="Ribonuclease H-like superfamily/Ribonuclease H"/>
    <property type="match status" value="1"/>
</dbReference>
<feature type="compositionally biased region" description="Pro residues" evidence="2">
    <location>
        <begin position="1562"/>
        <end position="1576"/>
    </location>
</feature>
<dbReference type="InterPro" id="IPR012337">
    <property type="entry name" value="RNaseH-like_sf"/>
</dbReference>
<evidence type="ECO:0000256" key="1">
    <source>
        <dbReference type="SAM" id="Coils"/>
    </source>
</evidence>
<dbReference type="EMBL" id="BKCJ010001650">
    <property type="protein sequence ID" value="GEU43023.1"/>
    <property type="molecule type" value="Genomic_DNA"/>
</dbReference>
<dbReference type="SUPFAM" id="SSF56672">
    <property type="entry name" value="DNA/RNA polymerases"/>
    <property type="match status" value="1"/>
</dbReference>
<feature type="region of interest" description="Disordered" evidence="2">
    <location>
        <begin position="1546"/>
        <end position="1620"/>
    </location>
</feature>
<dbReference type="PANTHER" id="PTHR42648">
    <property type="entry name" value="TRANSPOSASE, PUTATIVE-RELATED"/>
    <property type="match status" value="1"/>
</dbReference>
<feature type="compositionally biased region" description="Low complexity" evidence="2">
    <location>
        <begin position="2148"/>
        <end position="2164"/>
    </location>
</feature>
<dbReference type="GO" id="GO:0003676">
    <property type="term" value="F:nucleic acid binding"/>
    <property type="evidence" value="ECO:0007669"/>
    <property type="project" value="InterPro"/>
</dbReference>
<name>A0A6L2K135_TANCI</name>
<keyword evidence="1" id="KW-0175">Coiled coil</keyword>
<proteinExistence type="predicted"/>
<accession>A0A6L2K135</accession>
<dbReference type="SUPFAM" id="SSF53098">
    <property type="entry name" value="Ribonuclease H-like"/>
    <property type="match status" value="1"/>
</dbReference>
<dbReference type="InterPro" id="IPR039537">
    <property type="entry name" value="Retrotran_Ty1/copia-like"/>
</dbReference>
<comment type="caution">
    <text evidence="4">The sequence shown here is derived from an EMBL/GenBank/DDBJ whole genome shotgun (WGS) entry which is preliminary data.</text>
</comment>
<feature type="compositionally biased region" description="Basic residues" evidence="2">
    <location>
        <begin position="1143"/>
        <end position="1158"/>
    </location>
</feature>
<dbReference type="InterPro" id="IPR005162">
    <property type="entry name" value="Retrotrans_gag_dom"/>
</dbReference>
<organism evidence="4">
    <name type="scientific">Tanacetum cinerariifolium</name>
    <name type="common">Dalmatian daisy</name>
    <name type="synonym">Chrysanthemum cinerariifolium</name>
    <dbReference type="NCBI Taxonomy" id="118510"/>
    <lineage>
        <taxon>Eukaryota</taxon>
        <taxon>Viridiplantae</taxon>
        <taxon>Streptophyta</taxon>
        <taxon>Embryophyta</taxon>
        <taxon>Tracheophyta</taxon>
        <taxon>Spermatophyta</taxon>
        <taxon>Magnoliopsida</taxon>
        <taxon>eudicotyledons</taxon>
        <taxon>Gunneridae</taxon>
        <taxon>Pentapetalae</taxon>
        <taxon>asterids</taxon>
        <taxon>campanulids</taxon>
        <taxon>Asterales</taxon>
        <taxon>Asteraceae</taxon>
        <taxon>Asteroideae</taxon>
        <taxon>Anthemideae</taxon>
        <taxon>Anthemidinae</taxon>
        <taxon>Tanacetum</taxon>
    </lineage>
</organism>
<dbReference type="InterPro" id="IPR043502">
    <property type="entry name" value="DNA/RNA_pol_sf"/>
</dbReference>
<evidence type="ECO:0000313" key="4">
    <source>
        <dbReference type="EMBL" id="GEU43023.1"/>
    </source>
</evidence>
<feature type="domain" description="Integrase catalytic" evidence="3">
    <location>
        <begin position="504"/>
        <end position="567"/>
    </location>
</feature>
<protein>
    <recommendedName>
        <fullName evidence="3">Integrase catalytic domain-containing protein</fullName>
    </recommendedName>
</protein>
<feature type="compositionally biased region" description="Polar residues" evidence="2">
    <location>
        <begin position="1602"/>
        <end position="1620"/>
    </location>
</feature>
<reference evidence="4" key="1">
    <citation type="journal article" date="2019" name="Sci. Rep.">
        <title>Draft genome of Tanacetum cinerariifolium, the natural source of mosquito coil.</title>
        <authorList>
            <person name="Yamashiro T."/>
            <person name="Shiraishi A."/>
            <person name="Satake H."/>
            <person name="Nakayama K."/>
        </authorList>
    </citation>
    <scope>NUCLEOTIDE SEQUENCE</scope>
</reference>
<dbReference type="PROSITE" id="PS50330">
    <property type="entry name" value="UIM"/>
    <property type="match status" value="1"/>
</dbReference>
<feature type="region of interest" description="Disordered" evidence="2">
    <location>
        <begin position="440"/>
        <end position="465"/>
    </location>
</feature>
<feature type="region of interest" description="Disordered" evidence="2">
    <location>
        <begin position="663"/>
        <end position="700"/>
    </location>
</feature>
<feature type="coiled-coil region" evidence="1">
    <location>
        <begin position="1430"/>
        <end position="1457"/>
    </location>
</feature>
<sequence>MAELWFRMSRVNRIEVRGPIHRVKVQLDTAIDEDVVEQPVQDLALNVDNMFQADDCDAFDSDVDEAPTTQTMFMANLSSADPCVKDNAMLVVYSNVSSIPNDAYMMIYNDMYEPHAQSVSKTSQNTVVENSLTAELHHIRNKLNCSYCYKNPLCLIYTKQVQHALYNGHEIIKDNHVPAIVHNTEDTLEIAEITRRKMNDKMKDPELFFVATNSELNVARFKKMHVANTIVEARCLELEDELSNLRDKSHNDNHDELVNHFSNLEHYKALYDSIKITRVKHIEQVTALTTKNMNLKAQILNTVNSVSKDHVKPKVLALGKYAIDVEPIVPCLRNNREAHLDYLKHLKESVETIHEIVEEPKVVRPLDSLIFFACRYSKHSQELLEYAIDTCPQDSPQRDKKLAPAPLVRKKQVTYAEHSDTSNSNTQKHVTKLNTQKTNVHVPPSTRVNRCTDASESQPRSNTKKNKILPAKVRFRNDHFGAIMGYGDYIISDSVISRTVLRTPQQNGVVKRQNCTLVEAAQTMLIFSKASMFLWAEVVATACYTKNRSLIHTRHNKTPYELVLNKKPDLTFFRVFGALCYLTNNNEDLGKLQPTADIGIFVCYTPSNKGPTPIFLTPGQISLGLVPNPVPETPYVPSTNKDLEILFQLMFNEYLEPPHVKRPVSPAPAVQAPVNSAGKPTSTTIDQDSRSPSISTSSSALRSHSLHQGIVVESTFMEDNPVALVDNNPFINVFASEPSFDASSSRDVSSTESTYVSQTLHHLIPQADCVMITALKWIYKVKLDEYGDVLENKARLVANGYQQKTSLTKKHLEALKRVFRYLRGTINWGLWYPKYTAMALTAYADADRAGYQDTQRMPLLSAAIMSNTPGPNTMADVNVNALGDQAPTMAPPTRTEDQILPHIRWAPIGKSNCYWDIENSQSNPIYKIAVDILKHTNFFRAFTASSTIPTIYIQQDALQITPVNNNAFSSPPSSDALINFVNESGCPKVAGNLSNVVTNDMFQPKHKFHPRPDSLVHLPNEEPVLGYIKFNAKGTKREVFGMPIPNNHITADIQGEPYYQEYLEKVAKHQRYLAGETRSDHDSPAPKPAKATKKSKPSAPKADLRPPITKSASSQQPKPKYALAKSHGKKRKLVMEKSDKPSPARRSKSSLVTKRRKPTSSLRSVGESVDEGILEKEPRVDDEEADIQRALEESLKSVYDAPRGPLPSVVIREPESEKYQPLPKTPKKKSLADQFIYQRHTSTPTESSGHDKSSSLYAELRLTTSKVKYDEDVQGIDAEVPDEGQAGPNPRFTATAYPKVQENLKLTVEEHMILEEPASSTGTLSALQHLAKVLSFGDLFFNDKQSEADNKKTTAEIEAETMVFVTIQQDTSAIPPMTTPIVDLTSRPDSSNVHRPLQVVATKTTTTTTTHLPPPQLQQSITDSMLMKCIGELEHIMENLIQDNKHLEGRLNSHMTRLYTLENLDIPQQVSIAVDEIVTDTVDWAIQASLQNHFRELPNIKEIIHQRIWETNSYQTHEDHMMLYEALEKSMNRNHTKELLKDLVEARKNKKKRRDSPKMPSGSPPYQPPPPPPPAGPSGTSRSHKASRSSQVPPPPPPPPSTNQEGQSHGSITPSSSKTAASAEYKAWTMTDIRLRPSVSLTPKDLQMDNDMAPDAQVHSSDDEDIKNAHIPKNNWVFALASTYSPPPEDSLLATNVSKPLPLGGPPGQVTIQSDFFFNKDLEYLRYGSKVNRPVLSISKMKAAYYPDVGLEQMVPDQMWIEEECKYNIAGIAVRTHMRILSVVRIEVFSMYGHDYMKKSIDEALDYRVNEFKVNRMNLGLNTRFWTRKDVDRSKEFMFAIQKRLKTRRIFCNLESFVGGRTVTGAGQRDVSQPHAHTLNSVSMTWRVVPRNYNPKGARFLIASRFPTPPLASSPVTVEPLRIELPFLDNQFQEDPPPEVLMADNRTMAELLQAPTEGYEDVIVIPEIAANNFELKHGLINLVQNKEFFRHDKEDPHAHIRYFNKITSTMRVPNFFPHSKTTNLRNEITRFQQRFNESFYEAWDHFNDLLRACPHHGFSELHQLDTFYNALNANDQDSLNSAAGGNFLDKMPRECLKIIESKSKVHQSRAKAVVAKVGTSSSSPAVSSEVVELKDLVRALLLDKKNQSSAPVSSPTPASVKAVVKQGTEVTKDQVQTPSSQSTAPVQPPISQSKNPTPISEPVVTPVSASMPNVKSFIPYPSRHDNKRRRDQANKQIEKFYEIFKEMSFEISFTDALILMPKFASTLKALIGNKEKLSEMARTPMNEHCLAVILNKLPRKLRDPGKFLISCEFLGMDERLALADLADFVVVDFEPDPRVPLILRRCFLKTGRALIDVHKEYSQEVLSFSDNTMSGNPTPYDDPIVSTTSPTLTPFGDSDFLLFEEADAFLGLEDDPYSPKINPFYYNPEGDILLLETILNSEPLPPLPNHEQYLPTFKKELKVCEAKTVKSSVDEPPVVELKDLPPHLEYAFLEGDNKLPVIIAKELGDEEKSTLIKVLKSHKRAIAWKLSDIQGINPEFYTHKIRMEEDYKPAVQHQRRVNPKIHDVIKKEVKKLLDAGLIYPISDSPWVSSVHCVPKNGGFTVVENEENDLIPTR</sequence>
<dbReference type="PROSITE" id="PS50994">
    <property type="entry name" value="INTEGRASE"/>
    <property type="match status" value="1"/>
</dbReference>
<dbReference type="Pfam" id="PF03732">
    <property type="entry name" value="Retrotrans_gag"/>
    <property type="match status" value="1"/>
</dbReference>
<dbReference type="PANTHER" id="PTHR42648:SF32">
    <property type="entry name" value="RIBONUCLEASE H-LIKE DOMAIN, GAG-PRE-INTEGRASE DOMAIN PROTEIN-RELATED"/>
    <property type="match status" value="1"/>
</dbReference>
<feature type="compositionally biased region" description="Polar residues" evidence="2">
    <location>
        <begin position="2173"/>
        <end position="2198"/>
    </location>
</feature>
<dbReference type="InterPro" id="IPR001584">
    <property type="entry name" value="Integrase_cat-core"/>
</dbReference>
<dbReference type="Gene3D" id="3.10.10.10">
    <property type="entry name" value="HIV Type 1 Reverse Transcriptase, subunit A, domain 1"/>
    <property type="match status" value="1"/>
</dbReference>
<feature type="compositionally biased region" description="Pro residues" evidence="2">
    <location>
        <begin position="1592"/>
        <end position="1601"/>
    </location>
</feature>
<feature type="compositionally biased region" description="Low complexity" evidence="2">
    <location>
        <begin position="690"/>
        <end position="700"/>
    </location>
</feature>
<feature type="compositionally biased region" description="Basic and acidic residues" evidence="2">
    <location>
        <begin position="1133"/>
        <end position="1142"/>
    </location>
</feature>
<dbReference type="GO" id="GO:0015074">
    <property type="term" value="P:DNA integration"/>
    <property type="evidence" value="ECO:0007669"/>
    <property type="project" value="InterPro"/>
</dbReference>
<feature type="region of interest" description="Disordered" evidence="2">
    <location>
        <begin position="2145"/>
        <end position="2206"/>
    </location>
</feature>
<feature type="compositionally biased region" description="Polar residues" evidence="2">
    <location>
        <begin position="446"/>
        <end position="461"/>
    </location>
</feature>
<dbReference type="InterPro" id="IPR036397">
    <property type="entry name" value="RNaseH_sf"/>
</dbReference>